<dbReference type="Gene3D" id="1.10.800.10">
    <property type="entry name" value="Aromatic amino acid hydroxylase"/>
    <property type="match status" value="1"/>
</dbReference>
<keyword evidence="9" id="KW-0408">Iron</keyword>
<comment type="catalytic activity">
    <reaction evidence="1">
        <text>(6R)-L-erythro-5,6,7,8-tetrahydrobiopterin + L-phenylalanine + O2 = (4aS,6R)-4a-hydroxy-L-erythro-5,6,7,8-tetrahydrobiopterin + L-tyrosine</text>
        <dbReference type="Rhea" id="RHEA:20273"/>
        <dbReference type="ChEBI" id="CHEBI:15379"/>
        <dbReference type="ChEBI" id="CHEBI:15642"/>
        <dbReference type="ChEBI" id="CHEBI:58095"/>
        <dbReference type="ChEBI" id="CHEBI:58315"/>
        <dbReference type="ChEBI" id="CHEBI:59560"/>
        <dbReference type="EC" id="1.14.16.1"/>
    </reaction>
</comment>
<dbReference type="GO" id="GO:0004505">
    <property type="term" value="F:phenylalanine 4-monooxygenase activity"/>
    <property type="evidence" value="ECO:0007669"/>
    <property type="project" value="UniProtKB-EC"/>
</dbReference>
<dbReference type="InterPro" id="IPR036329">
    <property type="entry name" value="Aro-AA_hydroxylase_C_sf"/>
</dbReference>
<dbReference type="Pfam" id="PF00351">
    <property type="entry name" value="Biopterin_H"/>
    <property type="match status" value="1"/>
</dbReference>
<dbReference type="InterPro" id="IPR001273">
    <property type="entry name" value="ArAA_hydroxylase"/>
</dbReference>
<keyword evidence="10" id="KW-0503">Monooxygenase</keyword>
<dbReference type="PROSITE" id="PS51410">
    <property type="entry name" value="BH4_AAA_HYDROXYL_2"/>
    <property type="match status" value="1"/>
</dbReference>
<evidence type="ECO:0000256" key="11">
    <source>
        <dbReference type="ARBA" id="ARBA00023232"/>
    </source>
</evidence>
<comment type="similarity">
    <text evidence="4">Belongs to the biopterin-dependent aromatic amino acid hydroxylase family.</text>
</comment>
<dbReference type="NCBIfam" id="NF008877">
    <property type="entry name" value="PRK11913.1-2"/>
    <property type="match status" value="1"/>
</dbReference>
<protein>
    <recommendedName>
        <fullName evidence="6">Phenylalanine-4-hydroxylase</fullName>
        <ecNumber evidence="5">1.14.16.1</ecNumber>
    </recommendedName>
    <alternativeName>
        <fullName evidence="12">Phe-4-monooxygenase</fullName>
    </alternativeName>
</protein>
<keyword evidence="15" id="KW-1185">Reference proteome</keyword>
<name>A0ABV8PWH8_9BACT</name>
<comment type="cofactor">
    <cofactor evidence="2">
        <name>Fe(2+)</name>
        <dbReference type="ChEBI" id="CHEBI:29033"/>
    </cofactor>
</comment>
<dbReference type="PANTHER" id="PTHR11473">
    <property type="entry name" value="AROMATIC AMINO ACID HYDROXYLASE"/>
    <property type="match status" value="1"/>
</dbReference>
<feature type="domain" description="Biopterin-dependent aromatic amino acid hydroxylase family profile" evidence="13">
    <location>
        <begin position="1"/>
        <end position="240"/>
    </location>
</feature>
<dbReference type="InterPro" id="IPR019774">
    <property type="entry name" value="Aromatic-AA_hydroxylase_C"/>
</dbReference>
<dbReference type="PRINTS" id="PR00372">
    <property type="entry name" value="FYWHYDRXLASE"/>
</dbReference>
<evidence type="ECO:0000256" key="6">
    <source>
        <dbReference type="ARBA" id="ARBA00020276"/>
    </source>
</evidence>
<evidence type="ECO:0000256" key="3">
    <source>
        <dbReference type="ARBA" id="ARBA00005088"/>
    </source>
</evidence>
<dbReference type="Proteomes" id="UP001595906">
    <property type="component" value="Unassembled WGS sequence"/>
</dbReference>
<comment type="caution">
    <text evidence="14">The sequence shown here is derived from an EMBL/GenBank/DDBJ whole genome shotgun (WGS) entry which is preliminary data.</text>
</comment>
<evidence type="ECO:0000256" key="9">
    <source>
        <dbReference type="ARBA" id="ARBA00023004"/>
    </source>
</evidence>
<comment type="pathway">
    <text evidence="3">Amino-acid degradation; L-phenylalanine degradation; acetoacetate and fumarate from L-phenylalanine: step 1/6.</text>
</comment>
<dbReference type="EC" id="1.14.16.1" evidence="5"/>
<evidence type="ECO:0000256" key="2">
    <source>
        <dbReference type="ARBA" id="ARBA00001954"/>
    </source>
</evidence>
<dbReference type="PROSITE" id="PS00367">
    <property type="entry name" value="BH4_AAA_HYDROXYL_1"/>
    <property type="match status" value="1"/>
</dbReference>
<proteinExistence type="inferred from homology"/>
<evidence type="ECO:0000256" key="4">
    <source>
        <dbReference type="ARBA" id="ARBA00009712"/>
    </source>
</evidence>
<evidence type="ECO:0000313" key="15">
    <source>
        <dbReference type="Proteomes" id="UP001595906"/>
    </source>
</evidence>
<dbReference type="InterPro" id="IPR005960">
    <property type="entry name" value="Phe-4-hydroxylase_mono"/>
</dbReference>
<dbReference type="SUPFAM" id="SSF56534">
    <property type="entry name" value="Aromatic aminoacid monoxygenases, catalytic and oligomerization domains"/>
    <property type="match status" value="1"/>
</dbReference>
<evidence type="ECO:0000256" key="10">
    <source>
        <dbReference type="ARBA" id="ARBA00023033"/>
    </source>
</evidence>
<reference evidence="15" key="1">
    <citation type="journal article" date="2019" name="Int. J. Syst. Evol. Microbiol.">
        <title>The Global Catalogue of Microorganisms (GCM) 10K type strain sequencing project: providing services to taxonomists for standard genome sequencing and annotation.</title>
        <authorList>
            <consortium name="The Broad Institute Genomics Platform"/>
            <consortium name="The Broad Institute Genome Sequencing Center for Infectious Disease"/>
            <person name="Wu L."/>
            <person name="Ma J."/>
        </authorList>
    </citation>
    <scope>NUCLEOTIDE SEQUENCE [LARGE SCALE GENOMIC DNA]</scope>
    <source>
        <strain evidence="15">CECT 8010</strain>
    </source>
</reference>
<dbReference type="EMBL" id="JBHSDC010000022">
    <property type="protein sequence ID" value="MFC4232479.1"/>
    <property type="molecule type" value="Genomic_DNA"/>
</dbReference>
<keyword evidence="11" id="KW-0585">Phenylalanine catabolism</keyword>
<dbReference type="PANTHER" id="PTHR11473:SF24">
    <property type="entry name" value="PHENYLALANINE-4-HYDROXYLASE"/>
    <property type="match status" value="1"/>
</dbReference>
<dbReference type="NCBIfam" id="TIGR01267">
    <property type="entry name" value="Phe4hydrox_mono"/>
    <property type="match status" value="1"/>
</dbReference>
<evidence type="ECO:0000256" key="12">
    <source>
        <dbReference type="ARBA" id="ARBA00029922"/>
    </source>
</evidence>
<evidence type="ECO:0000259" key="13">
    <source>
        <dbReference type="PROSITE" id="PS51410"/>
    </source>
</evidence>
<evidence type="ECO:0000313" key="14">
    <source>
        <dbReference type="EMBL" id="MFC4232479.1"/>
    </source>
</evidence>
<sequence>MTQEYSKYTPEDQAVWQALYERQITQIHAYASKAYIGGMDYCGFSANEIPNIAHINERLIAITGWQIEIVPGLIDNASFFELLGQKKFPASTWLRKMEQLDYLEEPDMFHDVLGHVPLLATKDFCSFLENLAKIASQHIHNDTIIEALSRVYWYTIEFGLIEETGILKIYGAGILSSSGETYYSVHSHEPKRVPYNVAQILNTPYIKDKFQEQYFVIGSYKQLFDSLTELNGLIAAMANN</sequence>
<evidence type="ECO:0000256" key="7">
    <source>
        <dbReference type="ARBA" id="ARBA00022723"/>
    </source>
</evidence>
<dbReference type="InterPro" id="IPR018301">
    <property type="entry name" value="ArAA_hydroxylase_Fe/CU_BS"/>
</dbReference>
<evidence type="ECO:0000256" key="8">
    <source>
        <dbReference type="ARBA" id="ARBA00023002"/>
    </source>
</evidence>
<accession>A0ABV8PWH8</accession>
<keyword evidence="7" id="KW-0479">Metal-binding</keyword>
<keyword evidence="8 14" id="KW-0560">Oxidoreductase</keyword>
<gene>
    <name evidence="14" type="ORF">ACFOW1_11285</name>
</gene>
<dbReference type="InterPro" id="IPR036951">
    <property type="entry name" value="ArAA_hydroxylase_sf"/>
</dbReference>
<evidence type="ECO:0000256" key="5">
    <source>
        <dbReference type="ARBA" id="ARBA00011995"/>
    </source>
</evidence>
<evidence type="ECO:0000256" key="1">
    <source>
        <dbReference type="ARBA" id="ARBA00001060"/>
    </source>
</evidence>
<organism evidence="14 15">
    <name type="scientific">Parasediminibacterium paludis</name>
    <dbReference type="NCBI Taxonomy" id="908966"/>
    <lineage>
        <taxon>Bacteria</taxon>
        <taxon>Pseudomonadati</taxon>
        <taxon>Bacteroidota</taxon>
        <taxon>Chitinophagia</taxon>
        <taxon>Chitinophagales</taxon>
        <taxon>Chitinophagaceae</taxon>
        <taxon>Parasediminibacterium</taxon>
    </lineage>
</organism>
<dbReference type="RefSeq" id="WP_379014347.1">
    <property type="nucleotide sequence ID" value="NZ_JBHSDC010000022.1"/>
</dbReference>